<feature type="transmembrane region" description="Helical" evidence="2">
    <location>
        <begin position="90"/>
        <end position="113"/>
    </location>
</feature>
<feature type="transmembrane region" description="Helical" evidence="2">
    <location>
        <begin position="325"/>
        <end position="346"/>
    </location>
</feature>
<dbReference type="eggNOG" id="KOG2504">
    <property type="taxonomic scope" value="Eukaryota"/>
</dbReference>
<feature type="domain" description="Major facilitator superfamily (MFS) profile" evidence="3">
    <location>
        <begin position="21"/>
        <end position="418"/>
    </location>
</feature>
<proteinExistence type="predicted"/>
<dbReference type="STRING" id="51511.ENSCSAVP00000015621"/>
<dbReference type="SUPFAM" id="SSF103473">
    <property type="entry name" value="MFS general substrate transporter"/>
    <property type="match status" value="1"/>
</dbReference>
<dbReference type="HOGENOM" id="CLU_001265_59_1_1"/>
<dbReference type="OMA" id="IPARPIM"/>
<feature type="transmembrane region" description="Helical" evidence="2">
    <location>
        <begin position="266"/>
        <end position="286"/>
    </location>
</feature>
<dbReference type="Proteomes" id="UP000007875">
    <property type="component" value="Unassembled WGS sequence"/>
</dbReference>
<dbReference type="Gene3D" id="1.20.1250.20">
    <property type="entry name" value="MFS general substrate transporter like domains"/>
    <property type="match status" value="1"/>
</dbReference>
<organism evidence="4 5">
    <name type="scientific">Ciona savignyi</name>
    <name type="common">Pacific transparent sea squirt</name>
    <dbReference type="NCBI Taxonomy" id="51511"/>
    <lineage>
        <taxon>Eukaryota</taxon>
        <taxon>Metazoa</taxon>
        <taxon>Chordata</taxon>
        <taxon>Tunicata</taxon>
        <taxon>Ascidiacea</taxon>
        <taxon>Phlebobranchia</taxon>
        <taxon>Cionidae</taxon>
        <taxon>Ciona</taxon>
    </lineage>
</organism>
<dbReference type="GO" id="GO:0016323">
    <property type="term" value="C:basolateral plasma membrane"/>
    <property type="evidence" value="ECO:0007669"/>
    <property type="project" value="TreeGrafter"/>
</dbReference>
<feature type="transmembrane region" description="Helical" evidence="2">
    <location>
        <begin position="228"/>
        <end position="254"/>
    </location>
</feature>
<dbReference type="PANTHER" id="PTHR11360:SF313">
    <property type="entry name" value="MONOCARBOXYLATE TRANSPORTER 13-LIKE ISOFORM X1"/>
    <property type="match status" value="1"/>
</dbReference>
<dbReference type="AlphaFoldDB" id="H2ZDF5"/>
<dbReference type="InterPro" id="IPR011701">
    <property type="entry name" value="MFS"/>
</dbReference>
<reference evidence="5" key="1">
    <citation type="submission" date="2003-08" db="EMBL/GenBank/DDBJ databases">
        <authorList>
            <person name="Birren B."/>
            <person name="Nusbaum C."/>
            <person name="Abebe A."/>
            <person name="Abouelleil A."/>
            <person name="Adekoya E."/>
            <person name="Ait-zahra M."/>
            <person name="Allen N."/>
            <person name="Allen T."/>
            <person name="An P."/>
            <person name="Anderson M."/>
            <person name="Anderson S."/>
            <person name="Arachchi H."/>
            <person name="Armbruster J."/>
            <person name="Bachantsang P."/>
            <person name="Baldwin J."/>
            <person name="Barry A."/>
            <person name="Bayul T."/>
            <person name="Blitshsteyn B."/>
            <person name="Bloom T."/>
            <person name="Blye J."/>
            <person name="Boguslavskiy L."/>
            <person name="Borowsky M."/>
            <person name="Boukhgalter B."/>
            <person name="Brunache A."/>
            <person name="Butler J."/>
            <person name="Calixte N."/>
            <person name="Calvo S."/>
            <person name="Camarata J."/>
            <person name="Campo K."/>
            <person name="Chang J."/>
            <person name="Cheshatsang Y."/>
            <person name="Citroen M."/>
            <person name="Collymore A."/>
            <person name="Considine T."/>
            <person name="Cook A."/>
            <person name="Cooke P."/>
            <person name="Corum B."/>
            <person name="Cuomo C."/>
            <person name="David R."/>
            <person name="Dawoe T."/>
            <person name="Degray S."/>
            <person name="Dodge S."/>
            <person name="Dooley K."/>
            <person name="Dorje P."/>
            <person name="Dorjee K."/>
            <person name="Dorris L."/>
            <person name="Duffey N."/>
            <person name="Dupes A."/>
            <person name="Elkins T."/>
            <person name="Engels R."/>
            <person name="Erickson J."/>
            <person name="Farina A."/>
            <person name="Faro S."/>
            <person name="Ferreira P."/>
            <person name="Fischer H."/>
            <person name="Fitzgerald M."/>
            <person name="Foley K."/>
            <person name="Gage D."/>
            <person name="Galagan J."/>
            <person name="Gearin G."/>
            <person name="Gnerre S."/>
            <person name="Gnirke A."/>
            <person name="Goyette A."/>
            <person name="Graham J."/>
            <person name="Grandbois E."/>
            <person name="Gyaltsen K."/>
            <person name="Hafez N."/>
            <person name="Hagopian D."/>
            <person name="Hagos B."/>
            <person name="Hall J."/>
            <person name="Hatcher B."/>
            <person name="Heller A."/>
            <person name="Higgins H."/>
            <person name="Honan T."/>
            <person name="Horn A."/>
            <person name="Houde N."/>
            <person name="Hughes L."/>
            <person name="Hulme W."/>
            <person name="Husby E."/>
            <person name="Iliev I."/>
            <person name="Jaffe D."/>
            <person name="Jones C."/>
            <person name="Kamal M."/>
            <person name="Kamat A."/>
            <person name="Kamvysselis M."/>
            <person name="Karlsson E."/>
            <person name="Kells C."/>
            <person name="Kieu A."/>
            <person name="Kisner P."/>
            <person name="Kodira C."/>
            <person name="Kulbokas E."/>
            <person name="Labutti K."/>
            <person name="Lama D."/>
            <person name="Landers T."/>
            <person name="Leger J."/>
            <person name="Levine S."/>
            <person name="Lewis D."/>
            <person name="Lewis T."/>
            <person name="Lindblad-toh K."/>
            <person name="Liu X."/>
            <person name="Lokyitsang T."/>
            <person name="Lokyitsang Y."/>
            <person name="Lucien O."/>
            <person name="Lui A."/>
            <person name="Ma L.J."/>
            <person name="Mabbitt R."/>
            <person name="Macdonald J."/>
            <person name="Maclean C."/>
            <person name="Major J."/>
            <person name="Manning J."/>
            <person name="Marabella R."/>
            <person name="Maru K."/>
            <person name="Matthews C."/>
            <person name="Mauceli E."/>
            <person name="Mccarthy M."/>
            <person name="Mcdonough S."/>
            <person name="Mcghee T."/>
            <person name="Meldrim J."/>
            <person name="Meneus L."/>
            <person name="Mesirov J."/>
            <person name="Mihalev A."/>
            <person name="Mihova T."/>
            <person name="Mikkelsen T."/>
            <person name="Mlenga V."/>
            <person name="Moru K."/>
            <person name="Mozes J."/>
            <person name="Mulrain L."/>
            <person name="Munson G."/>
            <person name="Naylor J."/>
            <person name="Newes C."/>
            <person name="Nguyen C."/>
            <person name="Nguyen N."/>
            <person name="Nguyen T."/>
            <person name="Nicol R."/>
            <person name="Nielsen C."/>
            <person name="Nizzari M."/>
            <person name="Norbu C."/>
            <person name="Norbu N."/>
            <person name="O'donnell P."/>
            <person name="Okoawo O."/>
            <person name="O'leary S."/>
            <person name="Omotosho B."/>
            <person name="O'neill K."/>
            <person name="Osman S."/>
            <person name="Parker S."/>
            <person name="Perrin D."/>
            <person name="Phunkhang P."/>
            <person name="Piqani B."/>
            <person name="Purcell S."/>
            <person name="Rachupka T."/>
            <person name="Ramasamy U."/>
            <person name="Rameau R."/>
            <person name="Ray V."/>
            <person name="Raymond C."/>
            <person name="Retta R."/>
            <person name="Richardson S."/>
            <person name="Rise C."/>
            <person name="Rodriguez J."/>
            <person name="Rogers J."/>
            <person name="Rogov P."/>
            <person name="Rutman M."/>
            <person name="Schupbach R."/>
            <person name="Seaman C."/>
            <person name="Settipalli S."/>
            <person name="Sharpe T."/>
            <person name="Sheridan J."/>
            <person name="Sherpa N."/>
            <person name="Shi J."/>
            <person name="Smirnov S."/>
            <person name="Smith C."/>
            <person name="Sougnez C."/>
            <person name="Spencer B."/>
            <person name="Stalker J."/>
            <person name="Stange-thomann N."/>
            <person name="Stavropoulos S."/>
            <person name="Stetson K."/>
            <person name="Stone C."/>
            <person name="Stone S."/>
            <person name="Stubbs M."/>
            <person name="Talamas J."/>
            <person name="Tchuinga P."/>
            <person name="Tenzing P."/>
            <person name="Tesfaye S."/>
            <person name="Theodore J."/>
            <person name="Thoulutsang Y."/>
            <person name="Topham K."/>
            <person name="Towey S."/>
            <person name="Tsamla T."/>
            <person name="Tsomo N."/>
            <person name="Vallee D."/>
            <person name="Vassiliev H."/>
            <person name="Venkataraman V."/>
            <person name="Vinson J."/>
            <person name="Vo A."/>
            <person name="Wade C."/>
            <person name="Wang S."/>
            <person name="Wangchuk T."/>
            <person name="Wangdi T."/>
            <person name="Whittaker C."/>
            <person name="Wilkinson J."/>
            <person name="Wu Y."/>
            <person name="Wyman D."/>
            <person name="Yadav S."/>
            <person name="Yang S."/>
            <person name="Yang X."/>
            <person name="Yeager S."/>
            <person name="Yee E."/>
            <person name="Young G."/>
            <person name="Zainoun J."/>
            <person name="Zembeck L."/>
            <person name="Zimmer A."/>
            <person name="Zody M."/>
            <person name="Lander E."/>
        </authorList>
    </citation>
    <scope>NUCLEOTIDE SEQUENCE [LARGE SCALE GENOMIC DNA]</scope>
</reference>
<feature type="transmembrane region" description="Helical" evidence="2">
    <location>
        <begin position="119"/>
        <end position="138"/>
    </location>
</feature>
<dbReference type="InterPro" id="IPR036259">
    <property type="entry name" value="MFS_trans_sf"/>
</dbReference>
<name>H2ZDF5_CIOSA</name>
<dbReference type="GeneTree" id="ENSGT00940000165635"/>
<evidence type="ECO:0000256" key="2">
    <source>
        <dbReference type="SAM" id="Phobius"/>
    </source>
</evidence>
<keyword evidence="5" id="KW-1185">Reference proteome</keyword>
<keyword evidence="2" id="KW-0812">Transmembrane</keyword>
<feature type="transmembrane region" description="Helical" evidence="2">
    <location>
        <begin position="177"/>
        <end position="196"/>
    </location>
</feature>
<feature type="transmembrane region" description="Helical" evidence="2">
    <location>
        <begin position="298"/>
        <end position="319"/>
    </location>
</feature>
<comment type="subcellular location">
    <subcellularLocation>
        <location evidence="1">Membrane</location>
        <topology evidence="1">Multi-pass membrane protein</topology>
    </subcellularLocation>
</comment>
<evidence type="ECO:0000256" key="1">
    <source>
        <dbReference type="ARBA" id="ARBA00004141"/>
    </source>
</evidence>
<dbReference type="GO" id="GO:0008028">
    <property type="term" value="F:monocarboxylic acid transmembrane transporter activity"/>
    <property type="evidence" value="ECO:0007669"/>
    <property type="project" value="TreeGrafter"/>
</dbReference>
<feature type="transmembrane region" description="Helical" evidence="2">
    <location>
        <begin position="145"/>
        <end position="165"/>
    </location>
</feature>
<dbReference type="InParanoid" id="H2ZDF5"/>
<feature type="transmembrane region" description="Helical" evidence="2">
    <location>
        <begin position="66"/>
        <end position="85"/>
    </location>
</feature>
<feature type="transmembrane region" description="Helical" evidence="2">
    <location>
        <begin position="358"/>
        <end position="379"/>
    </location>
</feature>
<evidence type="ECO:0000313" key="4">
    <source>
        <dbReference type="Ensembl" id="ENSCSAVP00000015621.1"/>
    </source>
</evidence>
<dbReference type="Pfam" id="PF07690">
    <property type="entry name" value="MFS_1"/>
    <property type="match status" value="1"/>
</dbReference>
<dbReference type="InterPro" id="IPR020846">
    <property type="entry name" value="MFS_dom"/>
</dbReference>
<dbReference type="InterPro" id="IPR050327">
    <property type="entry name" value="Proton-linked_MCT"/>
</dbReference>
<reference evidence="4" key="3">
    <citation type="submission" date="2025-09" db="UniProtKB">
        <authorList>
            <consortium name="Ensembl"/>
        </authorList>
    </citation>
    <scope>IDENTIFICATION</scope>
</reference>
<dbReference type="PROSITE" id="PS50850">
    <property type="entry name" value="MFS"/>
    <property type="match status" value="1"/>
</dbReference>
<evidence type="ECO:0000259" key="3">
    <source>
        <dbReference type="PROSITE" id="PS50850"/>
    </source>
</evidence>
<evidence type="ECO:0000313" key="5">
    <source>
        <dbReference type="Proteomes" id="UP000007875"/>
    </source>
</evidence>
<feature type="transmembrane region" description="Helical" evidence="2">
    <location>
        <begin position="20"/>
        <end position="46"/>
    </location>
</feature>
<keyword evidence="2" id="KW-1133">Transmembrane helix</keyword>
<keyword evidence="2" id="KW-0472">Membrane</keyword>
<sequence>MTRCVLKAETIIKEPPNGGWGWVVVVAAFSIDAISFALGKGLGIFFNEIKDEFNATNTEVSWVMSLYFSCLGLSGVMVGFCSTFLDVRKILILSGTLACIGMVMCAVSPSIYLMYVGSIIAGIGCGAAFISATAHAALYFSSLMALANGLILTGSPLGATVVPYLNQYLLTVYSWRGSLLVLAGLGLNIAMFGSLIRPITLLKDNVTSNKTSEPVKKQGQCILLFKKYWFLGLFLLFNILFSLCGFVPGVYIVPYAESKGFSKADSALFLSLISLGDIVCRPLSGLLISKVDVFKKHILSLVTVMTFSLALCQLLPVYFSDYACIVTYAVVYGCAYGIACTTIMNAMPLLLGKKHLEMYFSAFFTIGGIVTLVGIPFAGALVDASGRFEDAYMYAFVCSFAGGVYGMFLCFMNYLRHRNKDVPPVV</sequence>
<accession>H2ZDF5</accession>
<dbReference type="Ensembl" id="ENSCSAVT00000015799.1">
    <property type="protein sequence ID" value="ENSCSAVP00000015621.1"/>
    <property type="gene ID" value="ENSCSAVG00000009180.1"/>
</dbReference>
<dbReference type="PANTHER" id="PTHR11360">
    <property type="entry name" value="MONOCARBOXYLATE TRANSPORTER"/>
    <property type="match status" value="1"/>
</dbReference>
<reference evidence="4" key="2">
    <citation type="submission" date="2025-08" db="UniProtKB">
        <authorList>
            <consortium name="Ensembl"/>
        </authorList>
    </citation>
    <scope>IDENTIFICATION</scope>
</reference>
<feature type="transmembrane region" description="Helical" evidence="2">
    <location>
        <begin position="391"/>
        <end position="411"/>
    </location>
</feature>
<protein>
    <recommendedName>
        <fullName evidence="3">Major facilitator superfamily (MFS) profile domain-containing protein</fullName>
    </recommendedName>
</protein>